<dbReference type="AlphaFoldDB" id="A0A9R1WLQ5"/>
<dbReference type="PROSITE" id="PS50013">
    <property type="entry name" value="CHROMO_2"/>
    <property type="match status" value="1"/>
</dbReference>
<evidence type="ECO:0000313" key="3">
    <source>
        <dbReference type="Proteomes" id="UP000235145"/>
    </source>
</evidence>
<comment type="caution">
    <text evidence="2">The sequence shown here is derived from an EMBL/GenBank/DDBJ whole genome shotgun (WGS) entry which is preliminary data.</text>
</comment>
<feature type="domain" description="Chromo" evidence="1">
    <location>
        <begin position="41"/>
        <end position="109"/>
    </location>
</feature>
<dbReference type="Proteomes" id="UP000235145">
    <property type="component" value="Unassembled WGS sequence"/>
</dbReference>
<protein>
    <recommendedName>
        <fullName evidence="1">Chromo domain-containing protein</fullName>
    </recommendedName>
</protein>
<name>A0A9R1WLQ5_LACSA</name>
<gene>
    <name evidence="2" type="ORF">LSAT_V11C100008010</name>
</gene>
<dbReference type="InterPro" id="IPR000953">
    <property type="entry name" value="Chromo/chromo_shadow_dom"/>
</dbReference>
<accession>A0A9R1WLQ5</accession>
<dbReference type="InterPro" id="IPR016197">
    <property type="entry name" value="Chromo-like_dom_sf"/>
</dbReference>
<evidence type="ECO:0000313" key="2">
    <source>
        <dbReference type="EMBL" id="KAJ0224970.1"/>
    </source>
</evidence>
<reference evidence="2 3" key="1">
    <citation type="journal article" date="2017" name="Nat. Commun.">
        <title>Genome assembly with in vitro proximity ligation data and whole-genome triplication in lettuce.</title>
        <authorList>
            <person name="Reyes-Chin-Wo S."/>
            <person name="Wang Z."/>
            <person name="Yang X."/>
            <person name="Kozik A."/>
            <person name="Arikit S."/>
            <person name="Song C."/>
            <person name="Xia L."/>
            <person name="Froenicke L."/>
            <person name="Lavelle D.O."/>
            <person name="Truco M.J."/>
            <person name="Xia R."/>
            <person name="Zhu S."/>
            <person name="Xu C."/>
            <person name="Xu H."/>
            <person name="Xu X."/>
            <person name="Cox K."/>
            <person name="Korf I."/>
            <person name="Meyers B.C."/>
            <person name="Michelmore R.W."/>
        </authorList>
    </citation>
    <scope>NUCLEOTIDE SEQUENCE [LARGE SCALE GENOMIC DNA]</scope>
    <source>
        <strain evidence="3">cv. Salinas</strain>
        <tissue evidence="2">Seedlings</tissue>
    </source>
</reference>
<proteinExistence type="predicted"/>
<dbReference type="SUPFAM" id="SSF54160">
    <property type="entry name" value="Chromo domain-like"/>
    <property type="match status" value="1"/>
</dbReference>
<keyword evidence="3" id="KW-1185">Reference proteome</keyword>
<sequence length="131" mass="14886">MGRYIRIAPDSLDSPGVPCFAIKACFCGPLTPTQLPPQLTAELELVVQPKKFKGARLKKGSETGELEVLIQWQGTSEAEATWEDYERFKLQFLEFDFEDKVKVWAAGIDKPKPFLVYQRRSRKPKQGTNPI</sequence>
<organism evidence="2 3">
    <name type="scientific">Lactuca sativa</name>
    <name type="common">Garden lettuce</name>
    <dbReference type="NCBI Taxonomy" id="4236"/>
    <lineage>
        <taxon>Eukaryota</taxon>
        <taxon>Viridiplantae</taxon>
        <taxon>Streptophyta</taxon>
        <taxon>Embryophyta</taxon>
        <taxon>Tracheophyta</taxon>
        <taxon>Spermatophyta</taxon>
        <taxon>Magnoliopsida</taxon>
        <taxon>eudicotyledons</taxon>
        <taxon>Gunneridae</taxon>
        <taxon>Pentapetalae</taxon>
        <taxon>asterids</taxon>
        <taxon>campanulids</taxon>
        <taxon>Asterales</taxon>
        <taxon>Asteraceae</taxon>
        <taxon>Cichorioideae</taxon>
        <taxon>Cichorieae</taxon>
        <taxon>Lactucinae</taxon>
        <taxon>Lactuca</taxon>
    </lineage>
</organism>
<evidence type="ECO:0000259" key="1">
    <source>
        <dbReference type="PROSITE" id="PS50013"/>
    </source>
</evidence>
<dbReference type="Gene3D" id="2.40.50.40">
    <property type="match status" value="1"/>
</dbReference>
<dbReference type="EMBL" id="NBSK02000001">
    <property type="protein sequence ID" value="KAJ0224970.1"/>
    <property type="molecule type" value="Genomic_DNA"/>
</dbReference>